<dbReference type="PANTHER" id="PTHR10730">
    <property type="entry name" value="PROCOLLAGEN-LYSINE,2-OXOGLUTARATE 5-DIOXYGENASE/GLYCOSYLTRANSFERASE 25 FAMILY MEMBER"/>
    <property type="match status" value="1"/>
</dbReference>
<organism evidence="2 3">
    <name type="scientific">Ascaris lumbricoides</name>
    <name type="common">Giant roundworm</name>
    <dbReference type="NCBI Taxonomy" id="6252"/>
    <lineage>
        <taxon>Eukaryota</taxon>
        <taxon>Metazoa</taxon>
        <taxon>Ecdysozoa</taxon>
        <taxon>Nematoda</taxon>
        <taxon>Chromadorea</taxon>
        <taxon>Rhabditida</taxon>
        <taxon>Spirurina</taxon>
        <taxon>Ascaridomorpha</taxon>
        <taxon>Ascaridoidea</taxon>
        <taxon>Ascarididae</taxon>
        <taxon>Ascaris</taxon>
    </lineage>
</organism>
<keyword evidence="2" id="KW-1185">Reference proteome</keyword>
<dbReference type="InterPro" id="IPR050757">
    <property type="entry name" value="Collagen_mod_GT25"/>
</dbReference>
<evidence type="ECO:0000313" key="3">
    <source>
        <dbReference type="WBParaSite" id="ALUE_0002168801-mRNA-1"/>
    </source>
</evidence>
<dbReference type="PANTHER" id="PTHR10730:SF45">
    <property type="entry name" value="PROCOLLAGEN-LYSINE,2-OXOGLUTARATE 5-DIOXYGENASE"/>
    <property type="match status" value="1"/>
</dbReference>
<evidence type="ECO:0000259" key="1">
    <source>
        <dbReference type="Pfam" id="PF25342"/>
    </source>
</evidence>
<feature type="domain" description="PLOD1-3-like GT" evidence="1">
    <location>
        <begin position="1"/>
        <end position="71"/>
    </location>
</feature>
<sequence>MTLDSMSYIFQNLNGVREDIALEFDDNGDAQVANIPYNTHPLIIHGNGPSKLFLNHLANYIGKAWSAQRGCLFCETSNYVNLEVENFIDRSTNRYHSIRADNMLVDLDERRARRLAVGILAPLVVQQDRLFSNFWGALSSNGYYSRSDDYVEIVERRRIGLWNVPFINSVFFIRNSKFDSIKDAFSYNLQLDPDMSFCEFARHSFDSIKDAFSYNLQLDPDMSFCEFARHSGHFMYVDNRNYYGFLVASDDFDTTKLHPEMYQIFDNPDGHFMYVDNRNYYGFLVVSDDFDTTKLHPEMYQIFDNPDLWESRYIHEKYFHARDGRIAIDEPCQDVFDFPLMSEAFCSELIEEMEHYGQWSSGKNQVEVLSLTTSSIIRSSEQICYTNQFLYWS</sequence>
<dbReference type="InterPro" id="IPR057589">
    <property type="entry name" value="GT_PLOD"/>
</dbReference>
<name>A0A0M3ISG0_ASCLU</name>
<dbReference type="Pfam" id="PF25342">
    <property type="entry name" value="GT_PLOD"/>
    <property type="match status" value="1"/>
</dbReference>
<dbReference type="GO" id="GO:0008475">
    <property type="term" value="F:procollagen-lysine 5-dioxygenase activity"/>
    <property type="evidence" value="ECO:0007669"/>
    <property type="project" value="TreeGrafter"/>
</dbReference>
<dbReference type="GO" id="GO:0005783">
    <property type="term" value="C:endoplasmic reticulum"/>
    <property type="evidence" value="ECO:0007669"/>
    <property type="project" value="TreeGrafter"/>
</dbReference>
<protein>
    <submittedName>
        <fullName evidence="3">Radical SAM protein</fullName>
    </submittedName>
</protein>
<accession>A0A0M3ISG0</accession>
<proteinExistence type="predicted"/>
<dbReference type="AlphaFoldDB" id="A0A0M3ISG0"/>
<evidence type="ECO:0000313" key="2">
    <source>
        <dbReference type="Proteomes" id="UP000036681"/>
    </source>
</evidence>
<dbReference type="Proteomes" id="UP000036681">
    <property type="component" value="Unplaced"/>
</dbReference>
<reference evidence="3" key="1">
    <citation type="submission" date="2017-02" db="UniProtKB">
        <authorList>
            <consortium name="WormBaseParasite"/>
        </authorList>
    </citation>
    <scope>IDENTIFICATION</scope>
</reference>
<dbReference type="WBParaSite" id="ALUE_0002168801-mRNA-1">
    <property type="protein sequence ID" value="ALUE_0002168801-mRNA-1"/>
    <property type="gene ID" value="ALUE_0002168801"/>
</dbReference>